<comment type="caution">
    <text evidence="1">The sequence shown here is derived from an EMBL/GenBank/DDBJ whole genome shotgun (WGS) entry which is preliminary data.</text>
</comment>
<accession>A0ABV1ULC0</accession>
<evidence type="ECO:0000313" key="2">
    <source>
        <dbReference type="Proteomes" id="UP001470023"/>
    </source>
</evidence>
<dbReference type="RefSeq" id="WP_352066344.1">
    <property type="nucleotide sequence ID" value="NZ_JBEPAZ010000129.1"/>
</dbReference>
<organism evidence="1 2">
    <name type="scientific">Streptomyces sp. 900105245</name>
    <dbReference type="NCBI Taxonomy" id="3154379"/>
    <lineage>
        <taxon>Bacteria</taxon>
        <taxon>Bacillati</taxon>
        <taxon>Actinomycetota</taxon>
        <taxon>Actinomycetes</taxon>
        <taxon>Kitasatosporales</taxon>
        <taxon>Streptomycetaceae</taxon>
        <taxon>Streptomyces</taxon>
    </lineage>
</organism>
<proteinExistence type="predicted"/>
<keyword evidence="2" id="KW-1185">Reference proteome</keyword>
<sequence>MEQVVAESVSYLAVCQNCGARMGCRGTQALVGGRLRWDVESSCYACAEALAVCGGAVPAERREQMLAENGPARLHVSGPSATGVAMMRVLRGELGIDLNSAKAVARRVVNGEYAGTLPEMEHLARKLRKAGITAAATRE</sequence>
<evidence type="ECO:0000313" key="1">
    <source>
        <dbReference type="EMBL" id="MER6434530.1"/>
    </source>
</evidence>
<dbReference type="Proteomes" id="UP001470023">
    <property type="component" value="Unassembled WGS sequence"/>
</dbReference>
<reference evidence="1 2" key="1">
    <citation type="submission" date="2024-06" db="EMBL/GenBank/DDBJ databases">
        <title>The Natural Products Discovery Center: Release of the First 8490 Sequenced Strains for Exploring Actinobacteria Biosynthetic Diversity.</title>
        <authorList>
            <person name="Kalkreuter E."/>
            <person name="Kautsar S.A."/>
            <person name="Yang D."/>
            <person name="Bader C.D."/>
            <person name="Teijaro C.N."/>
            <person name="Fluegel L."/>
            <person name="Davis C.M."/>
            <person name="Simpson J.R."/>
            <person name="Lauterbach L."/>
            <person name="Steele A.D."/>
            <person name="Gui C."/>
            <person name="Meng S."/>
            <person name="Li G."/>
            <person name="Viehrig K."/>
            <person name="Ye F."/>
            <person name="Su P."/>
            <person name="Kiefer A.F."/>
            <person name="Nichols A."/>
            <person name="Cepeda A.J."/>
            <person name="Yan W."/>
            <person name="Fan B."/>
            <person name="Jiang Y."/>
            <person name="Adhikari A."/>
            <person name="Zheng C.-J."/>
            <person name="Schuster L."/>
            <person name="Cowan T.M."/>
            <person name="Smanski M.J."/>
            <person name="Chevrette M.G."/>
            <person name="De Carvalho L.P.S."/>
            <person name="Shen B."/>
        </authorList>
    </citation>
    <scope>NUCLEOTIDE SEQUENCE [LARGE SCALE GENOMIC DNA]</scope>
    <source>
        <strain evidence="1 2">NPDC001166</strain>
    </source>
</reference>
<protein>
    <submittedName>
        <fullName evidence="1">Uncharacterized protein</fullName>
    </submittedName>
</protein>
<gene>
    <name evidence="1" type="ORF">ABT272_44160</name>
</gene>
<dbReference type="EMBL" id="JBEPAZ010000129">
    <property type="protein sequence ID" value="MER6434530.1"/>
    <property type="molecule type" value="Genomic_DNA"/>
</dbReference>
<name>A0ABV1ULC0_9ACTN</name>